<dbReference type="InterPro" id="IPR015943">
    <property type="entry name" value="WD40/YVTN_repeat-like_dom_sf"/>
</dbReference>
<dbReference type="PANTHER" id="PTHR22847">
    <property type="entry name" value="WD40 REPEAT PROTEIN"/>
    <property type="match status" value="1"/>
</dbReference>
<keyword evidence="5" id="KW-0472">Membrane</keyword>
<accession>A0A367Q650</accession>
<feature type="repeat" description="WD" evidence="4">
    <location>
        <begin position="726"/>
        <end position="767"/>
    </location>
</feature>
<feature type="repeat" description="WD" evidence="4">
    <location>
        <begin position="851"/>
        <end position="892"/>
    </location>
</feature>
<feature type="repeat" description="WD" evidence="4">
    <location>
        <begin position="697"/>
        <end position="725"/>
    </location>
</feature>
<keyword evidence="5" id="KW-0812">Transmembrane</keyword>
<proteinExistence type="predicted"/>
<dbReference type="Pfam" id="PF00400">
    <property type="entry name" value="WD40"/>
    <property type="match status" value="9"/>
</dbReference>
<feature type="repeat" description="WD" evidence="4">
    <location>
        <begin position="1063"/>
        <end position="1104"/>
    </location>
</feature>
<name>A0A367Q650_9NOSO</name>
<dbReference type="CDD" id="cd00200">
    <property type="entry name" value="WD40"/>
    <property type="match status" value="2"/>
</dbReference>
<evidence type="ECO:0000256" key="4">
    <source>
        <dbReference type="PROSITE-ProRule" id="PRU00221"/>
    </source>
</evidence>
<dbReference type="EMBL" id="LXQD01000339">
    <property type="protein sequence ID" value="RCJ19639.1"/>
    <property type="molecule type" value="Genomic_DNA"/>
</dbReference>
<dbReference type="InterPro" id="IPR027417">
    <property type="entry name" value="P-loop_NTPase"/>
</dbReference>
<dbReference type="Proteomes" id="UP000252107">
    <property type="component" value="Unassembled WGS sequence"/>
</dbReference>
<dbReference type="InterPro" id="IPR001680">
    <property type="entry name" value="WD40_rpt"/>
</dbReference>
<dbReference type="InterPro" id="IPR036322">
    <property type="entry name" value="WD40_repeat_dom_sf"/>
</dbReference>
<feature type="repeat" description="WD" evidence="4">
    <location>
        <begin position="592"/>
        <end position="633"/>
    </location>
</feature>
<feature type="repeat" description="WD" evidence="4">
    <location>
        <begin position="810"/>
        <end position="842"/>
    </location>
</feature>
<feature type="repeat" description="WD" evidence="4">
    <location>
        <begin position="892"/>
        <end position="933"/>
    </location>
</feature>
<dbReference type="Gene3D" id="3.40.50.300">
    <property type="entry name" value="P-loop containing nucleotide triphosphate hydrolases"/>
    <property type="match status" value="1"/>
</dbReference>
<dbReference type="Gene3D" id="2.130.10.10">
    <property type="entry name" value="YVTN repeat-like/Quinoprotein amine dehydrogenase"/>
    <property type="match status" value="5"/>
</dbReference>
<organism evidence="7 8">
    <name type="scientific">Nostoc minutum NIES-26</name>
    <dbReference type="NCBI Taxonomy" id="1844469"/>
    <lineage>
        <taxon>Bacteria</taxon>
        <taxon>Bacillati</taxon>
        <taxon>Cyanobacteriota</taxon>
        <taxon>Cyanophyceae</taxon>
        <taxon>Nostocales</taxon>
        <taxon>Nostocaceae</taxon>
        <taxon>Nostoc</taxon>
    </lineage>
</organism>
<evidence type="ECO:0000256" key="3">
    <source>
        <dbReference type="ARBA" id="ARBA00022737"/>
    </source>
</evidence>
<dbReference type="Pfam" id="PF23381">
    <property type="entry name" value="Beta-prop_IFT122_1st"/>
    <property type="match status" value="1"/>
</dbReference>
<dbReference type="PROSITE" id="PS50082">
    <property type="entry name" value="WD_REPEATS_2"/>
    <property type="match status" value="11"/>
</dbReference>
<dbReference type="SUPFAM" id="SSF50978">
    <property type="entry name" value="WD40 repeat-like"/>
    <property type="match status" value="3"/>
</dbReference>
<evidence type="ECO:0000256" key="2">
    <source>
        <dbReference type="ARBA" id="ARBA00022574"/>
    </source>
</evidence>
<dbReference type="PANTHER" id="PTHR22847:SF637">
    <property type="entry name" value="WD REPEAT DOMAIN 5B"/>
    <property type="match status" value="1"/>
</dbReference>
<feature type="repeat" description="WD" evidence="4">
    <location>
        <begin position="551"/>
        <end position="582"/>
    </location>
</feature>
<feature type="repeat" description="WD" evidence="4">
    <location>
        <begin position="978"/>
        <end position="1009"/>
    </location>
</feature>
<evidence type="ECO:0000256" key="1">
    <source>
        <dbReference type="ARBA" id="ARBA00019442"/>
    </source>
</evidence>
<evidence type="ECO:0000313" key="7">
    <source>
        <dbReference type="EMBL" id="RCJ19639.1"/>
    </source>
</evidence>
<keyword evidence="3" id="KW-0677">Repeat</keyword>
<feature type="domain" description="IFT122 first beta-propeller" evidence="6">
    <location>
        <begin position="935"/>
        <end position="1093"/>
    </location>
</feature>
<reference evidence="7" key="1">
    <citation type="submission" date="2016-04" db="EMBL/GenBank/DDBJ databases">
        <authorList>
            <person name="Tabuchi Yagui T.R."/>
        </authorList>
    </citation>
    <scope>NUCLEOTIDE SEQUENCE [LARGE SCALE GENOMIC DNA]</scope>
    <source>
        <strain evidence="7">NIES-26</strain>
    </source>
</reference>
<dbReference type="AlphaFoldDB" id="A0A367Q650"/>
<gene>
    <name evidence="7" type="ORF">A6770_05720</name>
</gene>
<keyword evidence="5" id="KW-1133">Transmembrane helix</keyword>
<dbReference type="InterPro" id="IPR020472">
    <property type="entry name" value="WD40_PAC1"/>
</dbReference>
<dbReference type="Pfam" id="PF14516">
    <property type="entry name" value="AAA_35"/>
    <property type="match status" value="1"/>
</dbReference>
<keyword evidence="8" id="KW-1185">Reference proteome</keyword>
<dbReference type="PRINTS" id="PR00320">
    <property type="entry name" value="GPROTEINBRPT"/>
</dbReference>
<evidence type="ECO:0000313" key="8">
    <source>
        <dbReference type="Proteomes" id="UP000252107"/>
    </source>
</evidence>
<evidence type="ECO:0000259" key="6">
    <source>
        <dbReference type="Pfam" id="PF23381"/>
    </source>
</evidence>
<comment type="caution">
    <text evidence="7">The sequence shown here is derived from an EMBL/GenBank/DDBJ whole genome shotgun (WGS) entry which is preliminary data.</text>
</comment>
<evidence type="ECO:0000256" key="5">
    <source>
        <dbReference type="SAM" id="Phobius"/>
    </source>
</evidence>
<feature type="repeat" description="WD" evidence="4">
    <location>
        <begin position="768"/>
        <end position="809"/>
    </location>
</feature>
<feature type="repeat" description="WD" evidence="4">
    <location>
        <begin position="1021"/>
        <end position="1062"/>
    </location>
</feature>
<protein>
    <recommendedName>
        <fullName evidence="1">Intraflagellar transport protein 122 homolog</fullName>
    </recommendedName>
</protein>
<dbReference type="SUPFAM" id="SSF52540">
    <property type="entry name" value="P-loop containing nucleoside triphosphate hydrolases"/>
    <property type="match status" value="1"/>
</dbReference>
<dbReference type="PROSITE" id="PS50294">
    <property type="entry name" value="WD_REPEATS_REGION"/>
    <property type="match status" value="10"/>
</dbReference>
<feature type="transmembrane region" description="Helical" evidence="5">
    <location>
        <begin position="459"/>
        <end position="477"/>
    </location>
</feature>
<sequence>MTDFKYYKLGGSLEYQHPTYVVRQADSELYEGLINGELCYVLNSRQMGKSSLRVHIMKRLKEQGIQCASVDLTRIGSHVTPAEWYGGFVSEVLRGFGLSRKVNFGTWWRSHEFLPPKQRLSELIDDLLLTEFSGNLIIFIDEVDSILRISFKDDFFAFIRACYNYRADNPEYQRLTFCLLGVATPANLIGDKNRTPFNIGRAIELTGFQLDEVAVLIRGLEGIVARPQAIIEEVLKWTGGQPFLTQKLCQLICNSADSFPAHQEEECVERLVQTQIIQNWEAQDEPEHLRTIRDRILQSSQNQTGRLLGLYQQILQQGEIPADDSPEQTQLRLTGLIVKQQGKLRIYNDIYAQIFNRAWLDKVLTNIRPYGQALNAWVDSHFQDESRLLRGQTLQDARNWAIDKGLSDLDRKFLDASQELEKRDVQKRLQAEAEATQILIQANEVLLAANQKAKRRIQIGGGVLAIALILAVFAGLWTSRIIKQAQLEKIKSSSLFATALFVSNQKFDALLEALKAAKQIKSTYGVDRATKIQVLEILQRTVNFTRERNRLEGFKAAIKGVSFSSDGKFLATVSEDKSIKIWRSDGKLFQVFARQQNAILALSFSPDGKLLSTVDETGAVKLWNWQDGILLQTLKTEGKNVWNASINFSPDGENIATIDDRNETINIWSKNQNWKLTKNIKDAETNILYVNYLPSNSSDEQLLASANQDGTVKIWRSKDATLLKTINAHNQAVLHISFSEDGQFLATASEDTTVKIWRTADWQLIKTLTSHGDWVNSVSFSQDGKLLATASDDNTVKIWRRSDWRLLESLAGHNNKVYSINFSPNSHTLASAGEDKKVIFWSFHEHLLKIITDHSDVIRKMSVSHDGKIVATASNDRTVKLWSSLDGKLLQTLKHEKAVEGVSFSHNNEFLSSASVDGIIKFWRISDGKLLNEWKDSNVIFDISFIPNISNDQFLASVGVDRVIKLWKTSDGKLLQILQGHNDKILSVSFSSNGKILASGSKDGIIKLWIKSKDWQLFKTLDSHNSAVQDVKFSPDGMFLASASVDGTVKLWKTTNGTLLKSLSAHQGHVLSVSFSPNGQLLASGGEDGIIKLWQISNGSLHYSLHGHKSAIRKVNFIKNNILVSVSAGLEKTVILWNLQDIELDKLLKNGCNWVRDYLNNNPSVNKTNKHICNER</sequence>
<keyword evidence="2 4" id="KW-0853">WD repeat</keyword>
<dbReference type="SMART" id="SM00320">
    <property type="entry name" value="WD40"/>
    <property type="match status" value="14"/>
</dbReference>
<dbReference type="InterPro" id="IPR056153">
    <property type="entry name" value="Beta-prop_IFT122_1st"/>
</dbReference>